<comment type="caution">
    <text evidence="2">The sequence shown here is derived from an EMBL/GenBank/DDBJ whole genome shotgun (WGS) entry which is preliminary data.</text>
</comment>
<feature type="non-terminal residue" evidence="2">
    <location>
        <position position="1"/>
    </location>
</feature>
<keyword evidence="3" id="KW-1185">Reference proteome</keyword>
<evidence type="ECO:0000313" key="2">
    <source>
        <dbReference type="EMBL" id="GBN89724.1"/>
    </source>
</evidence>
<evidence type="ECO:0000256" key="1">
    <source>
        <dbReference type="SAM" id="MobiDB-lite"/>
    </source>
</evidence>
<dbReference type="AlphaFoldDB" id="A0A4Y2SN45"/>
<dbReference type="OrthoDB" id="6431693at2759"/>
<name>A0A4Y2SN45_ARAVE</name>
<dbReference type="Proteomes" id="UP000499080">
    <property type="component" value="Unassembled WGS sequence"/>
</dbReference>
<feature type="region of interest" description="Disordered" evidence="1">
    <location>
        <begin position="118"/>
        <end position="138"/>
    </location>
</feature>
<sequence>RDVREDRIKWLKEYGRVTKFNKWDDMMCLANAYFFLDGAANQWYCRGHLLGTVDERNCQADFIKWCNYIKDMKQKRVGRRKFKRLPNVVLMAAMEDESGLVSLIRRIVQEEAQRMITRTDKPADSYSQSLEKNSSRRS</sequence>
<evidence type="ECO:0000313" key="3">
    <source>
        <dbReference type="Proteomes" id="UP000499080"/>
    </source>
</evidence>
<dbReference type="EMBL" id="BGPR01022937">
    <property type="protein sequence ID" value="GBN89724.1"/>
    <property type="molecule type" value="Genomic_DNA"/>
</dbReference>
<organism evidence="2 3">
    <name type="scientific">Araneus ventricosus</name>
    <name type="common">Orbweaver spider</name>
    <name type="synonym">Epeira ventricosa</name>
    <dbReference type="NCBI Taxonomy" id="182803"/>
    <lineage>
        <taxon>Eukaryota</taxon>
        <taxon>Metazoa</taxon>
        <taxon>Ecdysozoa</taxon>
        <taxon>Arthropoda</taxon>
        <taxon>Chelicerata</taxon>
        <taxon>Arachnida</taxon>
        <taxon>Araneae</taxon>
        <taxon>Araneomorphae</taxon>
        <taxon>Entelegynae</taxon>
        <taxon>Araneoidea</taxon>
        <taxon>Araneidae</taxon>
        <taxon>Araneus</taxon>
    </lineage>
</organism>
<accession>A0A4Y2SN45</accession>
<protein>
    <submittedName>
        <fullName evidence="2">Uncharacterized protein</fullName>
    </submittedName>
</protein>
<reference evidence="2 3" key="1">
    <citation type="journal article" date="2019" name="Sci. Rep.">
        <title>Orb-weaving spider Araneus ventricosus genome elucidates the spidroin gene catalogue.</title>
        <authorList>
            <person name="Kono N."/>
            <person name="Nakamura H."/>
            <person name="Ohtoshi R."/>
            <person name="Moran D.A.P."/>
            <person name="Shinohara A."/>
            <person name="Yoshida Y."/>
            <person name="Fujiwara M."/>
            <person name="Mori M."/>
            <person name="Tomita M."/>
            <person name="Arakawa K."/>
        </authorList>
    </citation>
    <scope>NUCLEOTIDE SEQUENCE [LARGE SCALE GENOMIC DNA]</scope>
</reference>
<gene>
    <name evidence="2" type="ORF">AVEN_35379-2_1</name>
</gene>
<proteinExistence type="predicted"/>